<organism evidence="1 2">
    <name type="scientific">Leptotrombidium deliense</name>
    <dbReference type="NCBI Taxonomy" id="299467"/>
    <lineage>
        <taxon>Eukaryota</taxon>
        <taxon>Metazoa</taxon>
        <taxon>Ecdysozoa</taxon>
        <taxon>Arthropoda</taxon>
        <taxon>Chelicerata</taxon>
        <taxon>Arachnida</taxon>
        <taxon>Acari</taxon>
        <taxon>Acariformes</taxon>
        <taxon>Trombidiformes</taxon>
        <taxon>Prostigmata</taxon>
        <taxon>Anystina</taxon>
        <taxon>Parasitengona</taxon>
        <taxon>Trombiculoidea</taxon>
        <taxon>Trombiculidae</taxon>
        <taxon>Leptotrombidium</taxon>
    </lineage>
</organism>
<dbReference type="PANTHER" id="PTHR46830">
    <property type="entry name" value="TRANSFERASE, PUTATIVE-RELATED"/>
    <property type="match status" value="1"/>
</dbReference>
<evidence type="ECO:0000313" key="1">
    <source>
        <dbReference type="EMBL" id="RWS18289.1"/>
    </source>
</evidence>
<feature type="non-terminal residue" evidence="1">
    <location>
        <position position="1"/>
    </location>
</feature>
<dbReference type="AlphaFoldDB" id="A0A443RSZ5"/>
<gene>
    <name evidence="1" type="ORF">B4U80_05065</name>
</gene>
<reference evidence="1 2" key="1">
    <citation type="journal article" date="2018" name="Gigascience">
        <title>Genomes of trombidid mites reveal novel predicted allergens and laterally-transferred genes associated with secondary metabolism.</title>
        <authorList>
            <person name="Dong X."/>
            <person name="Chaisiri K."/>
            <person name="Xia D."/>
            <person name="Armstrong S.D."/>
            <person name="Fang Y."/>
            <person name="Donnelly M.J."/>
            <person name="Kadowaki T."/>
            <person name="McGarry J.W."/>
            <person name="Darby A.C."/>
            <person name="Makepeace B.L."/>
        </authorList>
    </citation>
    <scope>NUCLEOTIDE SEQUENCE [LARGE SCALE GENOMIC DNA]</scope>
    <source>
        <strain evidence="1">UoL-UT</strain>
    </source>
</reference>
<accession>A0A443RSZ5</accession>
<dbReference type="PANTHER" id="PTHR46830:SF1">
    <property type="entry name" value="ALPHA-1,4-N-ACETYLGLUCOSAMINYLTRANSFERASE"/>
    <property type="match status" value="1"/>
</dbReference>
<dbReference type="EMBL" id="NCKV01042242">
    <property type="protein sequence ID" value="RWS18289.1"/>
    <property type="molecule type" value="Genomic_DNA"/>
</dbReference>
<evidence type="ECO:0000313" key="2">
    <source>
        <dbReference type="Proteomes" id="UP000288716"/>
    </source>
</evidence>
<keyword evidence="2" id="KW-1185">Reference proteome</keyword>
<name>A0A443RSZ5_9ACAR</name>
<proteinExistence type="predicted"/>
<dbReference type="VEuPathDB" id="VectorBase:LDEU013751"/>
<dbReference type="OrthoDB" id="409543at2759"/>
<protein>
    <submittedName>
        <fullName evidence="1">Uncharacterized protein</fullName>
    </submittedName>
</protein>
<sequence length="143" mass="17496">NDVFVTQKLDKFLKYEMTVEWPKGQPHIEIQCLIAHKDARLLKLWYQSYEEYYSDLWVYNSGILPAQRFIKSNSSLVHLLREEFAVAFHYWSMLFKKNIPERIWRKDYYIFHLFTRFRPYLLNEFTLKFYPTTYGSMAMSILP</sequence>
<comment type="caution">
    <text evidence="1">The sequence shown here is derived from an EMBL/GenBank/DDBJ whole genome shotgun (WGS) entry which is preliminary data.</text>
</comment>
<dbReference type="Proteomes" id="UP000288716">
    <property type="component" value="Unassembled WGS sequence"/>
</dbReference>